<keyword evidence="6 10" id="KW-0472">Membrane</keyword>
<comment type="caution">
    <text evidence="12">The sequence shown here is derived from an EMBL/GenBank/DDBJ whole genome shotgun (WGS) entry which is preliminary data.</text>
</comment>
<dbReference type="InterPro" id="IPR000276">
    <property type="entry name" value="GPCR_Rhodpsn"/>
</dbReference>
<feature type="compositionally biased region" description="Basic and acidic residues" evidence="9">
    <location>
        <begin position="332"/>
        <end position="358"/>
    </location>
</feature>
<evidence type="ECO:0000256" key="7">
    <source>
        <dbReference type="ARBA" id="ARBA00023170"/>
    </source>
</evidence>
<keyword evidence="8" id="KW-0807">Transducer</keyword>
<evidence type="ECO:0000256" key="6">
    <source>
        <dbReference type="ARBA" id="ARBA00023136"/>
    </source>
</evidence>
<gene>
    <name evidence="12" type="ORF">FSP39_015183</name>
</gene>
<evidence type="ECO:0000259" key="11">
    <source>
        <dbReference type="PROSITE" id="PS50262"/>
    </source>
</evidence>
<comment type="subcellular location">
    <subcellularLocation>
        <location evidence="1">Cell membrane</location>
        <topology evidence="1">Multi-pass membrane protein</topology>
    </subcellularLocation>
</comment>
<evidence type="ECO:0000256" key="8">
    <source>
        <dbReference type="ARBA" id="ARBA00023224"/>
    </source>
</evidence>
<evidence type="ECO:0000256" key="2">
    <source>
        <dbReference type="ARBA" id="ARBA00022475"/>
    </source>
</evidence>
<name>A0AA88YKN2_PINIB</name>
<dbReference type="InterPro" id="IPR017452">
    <property type="entry name" value="GPCR_Rhodpsn_7TM"/>
</dbReference>
<feature type="transmembrane region" description="Helical" evidence="10">
    <location>
        <begin position="71"/>
        <end position="92"/>
    </location>
</feature>
<dbReference type="GO" id="GO:0004930">
    <property type="term" value="F:G protein-coupled receptor activity"/>
    <property type="evidence" value="ECO:0007669"/>
    <property type="project" value="UniProtKB-KW"/>
</dbReference>
<accession>A0AA88YKN2</accession>
<dbReference type="CDD" id="cd00637">
    <property type="entry name" value="7tm_classA_rhodopsin-like"/>
    <property type="match status" value="1"/>
</dbReference>
<keyword evidence="13" id="KW-1185">Reference proteome</keyword>
<keyword evidence="3 10" id="KW-0812">Transmembrane</keyword>
<dbReference type="AlphaFoldDB" id="A0AA88YKN2"/>
<feature type="transmembrane region" description="Helical" evidence="10">
    <location>
        <begin position="150"/>
        <end position="171"/>
    </location>
</feature>
<feature type="transmembrane region" description="Helical" evidence="10">
    <location>
        <begin position="254"/>
        <end position="276"/>
    </location>
</feature>
<evidence type="ECO:0000256" key="1">
    <source>
        <dbReference type="ARBA" id="ARBA00004651"/>
    </source>
</evidence>
<dbReference type="Proteomes" id="UP001186944">
    <property type="component" value="Unassembled WGS sequence"/>
</dbReference>
<sequence>MSNEIPNVTDANLNTSTSNLEEPPFDEPSLLVSNIFTTFIFLVSIVGTTGNSFVLLIYIRSKQLQDAATKFILNLAVTDLCTAIFIAIYRIILLIDVSLRATSKITCLIWEQILTFFMFVSQSVIAVATFDRYMAVCHHVLYRKIMTKMVVITLLAMAWILPLCFAAIPFFGFNTYDEFPECVFEYLLPDWMYVTLSSIMIVLMGIPFVLYILIFKTAIGLYRRFESAKGKAGRNNADDERNRERKKTIKNGKIMGTVTLIFIICWLPFQIFQFFFGSSFDAKYDTAVATTYHIGILNCVVNPFIYAWQKKKFKEEAKKFLTCICRPEIEQKQEKTKPNDDKPVKKTEEIRPLDKSEDQDQQSNDIESKTQSGSSD</sequence>
<feature type="compositionally biased region" description="Polar residues" evidence="9">
    <location>
        <begin position="1"/>
        <end position="20"/>
    </location>
</feature>
<keyword evidence="2" id="KW-1003">Cell membrane</keyword>
<feature type="transmembrane region" description="Helical" evidence="10">
    <location>
        <begin position="112"/>
        <end position="130"/>
    </location>
</feature>
<organism evidence="12 13">
    <name type="scientific">Pinctada imbricata</name>
    <name type="common">Atlantic pearl-oyster</name>
    <name type="synonym">Pinctada martensii</name>
    <dbReference type="NCBI Taxonomy" id="66713"/>
    <lineage>
        <taxon>Eukaryota</taxon>
        <taxon>Metazoa</taxon>
        <taxon>Spiralia</taxon>
        <taxon>Lophotrochozoa</taxon>
        <taxon>Mollusca</taxon>
        <taxon>Bivalvia</taxon>
        <taxon>Autobranchia</taxon>
        <taxon>Pteriomorphia</taxon>
        <taxon>Pterioida</taxon>
        <taxon>Pterioidea</taxon>
        <taxon>Pteriidae</taxon>
        <taxon>Pinctada</taxon>
    </lineage>
</organism>
<feature type="compositionally biased region" description="Polar residues" evidence="9">
    <location>
        <begin position="361"/>
        <end position="376"/>
    </location>
</feature>
<feature type="transmembrane region" description="Helical" evidence="10">
    <location>
        <begin position="191"/>
        <end position="214"/>
    </location>
</feature>
<evidence type="ECO:0000256" key="3">
    <source>
        <dbReference type="ARBA" id="ARBA00022692"/>
    </source>
</evidence>
<evidence type="ECO:0000256" key="10">
    <source>
        <dbReference type="SAM" id="Phobius"/>
    </source>
</evidence>
<dbReference type="EMBL" id="VSWD01000002">
    <property type="protein sequence ID" value="KAK3107465.1"/>
    <property type="molecule type" value="Genomic_DNA"/>
</dbReference>
<dbReference type="PRINTS" id="PR00237">
    <property type="entry name" value="GPCRRHODOPSN"/>
</dbReference>
<keyword evidence="4 10" id="KW-1133">Transmembrane helix</keyword>
<evidence type="ECO:0000256" key="4">
    <source>
        <dbReference type="ARBA" id="ARBA00022989"/>
    </source>
</evidence>
<dbReference type="InterPro" id="IPR050569">
    <property type="entry name" value="TAAR"/>
</dbReference>
<evidence type="ECO:0000313" key="12">
    <source>
        <dbReference type="EMBL" id="KAK3107465.1"/>
    </source>
</evidence>
<feature type="region of interest" description="Disordered" evidence="9">
    <location>
        <begin position="1"/>
        <end position="21"/>
    </location>
</feature>
<reference evidence="12" key="1">
    <citation type="submission" date="2019-08" db="EMBL/GenBank/DDBJ databases">
        <title>The improved chromosome-level genome for the pearl oyster Pinctada fucata martensii using PacBio sequencing and Hi-C.</title>
        <authorList>
            <person name="Zheng Z."/>
        </authorList>
    </citation>
    <scope>NUCLEOTIDE SEQUENCE</scope>
    <source>
        <strain evidence="12">ZZ-2019</strain>
        <tissue evidence="12">Adductor muscle</tissue>
    </source>
</reference>
<feature type="region of interest" description="Disordered" evidence="9">
    <location>
        <begin position="332"/>
        <end position="376"/>
    </location>
</feature>
<protein>
    <recommendedName>
        <fullName evidence="11">G-protein coupled receptors family 1 profile domain-containing protein</fullName>
    </recommendedName>
</protein>
<dbReference type="PANTHER" id="PTHR24249">
    <property type="entry name" value="HISTAMINE RECEPTOR-RELATED G-PROTEIN COUPLED RECEPTOR"/>
    <property type="match status" value="1"/>
</dbReference>
<evidence type="ECO:0000256" key="5">
    <source>
        <dbReference type="ARBA" id="ARBA00023040"/>
    </source>
</evidence>
<keyword evidence="5" id="KW-0297">G-protein coupled receptor</keyword>
<dbReference type="PROSITE" id="PS50262">
    <property type="entry name" value="G_PROTEIN_RECEP_F1_2"/>
    <property type="match status" value="1"/>
</dbReference>
<proteinExistence type="predicted"/>
<evidence type="ECO:0000256" key="9">
    <source>
        <dbReference type="SAM" id="MobiDB-lite"/>
    </source>
</evidence>
<dbReference type="SUPFAM" id="SSF81321">
    <property type="entry name" value="Family A G protein-coupled receptor-like"/>
    <property type="match status" value="1"/>
</dbReference>
<dbReference type="Pfam" id="PF00001">
    <property type="entry name" value="7tm_1"/>
    <property type="match status" value="1"/>
</dbReference>
<evidence type="ECO:0000313" key="13">
    <source>
        <dbReference type="Proteomes" id="UP001186944"/>
    </source>
</evidence>
<dbReference type="GO" id="GO:0005886">
    <property type="term" value="C:plasma membrane"/>
    <property type="evidence" value="ECO:0007669"/>
    <property type="project" value="UniProtKB-SubCell"/>
</dbReference>
<dbReference type="PANTHER" id="PTHR24249:SF372">
    <property type="entry name" value="G-PROTEIN COUPLED RECEPTORS FAMILY 1 PROFILE DOMAIN-CONTAINING PROTEIN"/>
    <property type="match status" value="1"/>
</dbReference>
<feature type="transmembrane region" description="Helical" evidence="10">
    <location>
        <begin position="288"/>
        <end position="308"/>
    </location>
</feature>
<dbReference type="Gene3D" id="1.20.1070.10">
    <property type="entry name" value="Rhodopsin 7-helix transmembrane proteins"/>
    <property type="match status" value="1"/>
</dbReference>
<keyword evidence="7" id="KW-0675">Receptor</keyword>
<feature type="transmembrane region" description="Helical" evidence="10">
    <location>
        <begin position="35"/>
        <end position="59"/>
    </location>
</feature>
<feature type="domain" description="G-protein coupled receptors family 1 profile" evidence="11">
    <location>
        <begin position="50"/>
        <end position="306"/>
    </location>
</feature>